<name>A0A830BAB7_9LAMI</name>
<dbReference type="AlphaFoldDB" id="A0A830BAB7"/>
<evidence type="ECO:0000313" key="1">
    <source>
        <dbReference type="EMBL" id="GFP84017.1"/>
    </source>
</evidence>
<reference evidence="1" key="1">
    <citation type="submission" date="2020-07" db="EMBL/GenBank/DDBJ databases">
        <title>Ethylene signaling mediates host invasion by parasitic plants.</title>
        <authorList>
            <person name="Yoshida S."/>
        </authorList>
    </citation>
    <scope>NUCLEOTIDE SEQUENCE</scope>
    <source>
        <strain evidence="1">Okayama</strain>
    </source>
</reference>
<proteinExistence type="predicted"/>
<gene>
    <name evidence="1" type="ORF">PHJA_000545300</name>
</gene>
<evidence type="ECO:0000313" key="2">
    <source>
        <dbReference type="Proteomes" id="UP000653305"/>
    </source>
</evidence>
<dbReference type="OrthoDB" id="913216at2759"/>
<dbReference type="Proteomes" id="UP000653305">
    <property type="component" value="Unassembled WGS sequence"/>
</dbReference>
<accession>A0A830BAB7</accession>
<dbReference type="EMBL" id="BMAC01000076">
    <property type="protein sequence ID" value="GFP84017.1"/>
    <property type="molecule type" value="Genomic_DNA"/>
</dbReference>
<sequence length="75" mass="8266">MFILCSKAFSCILQDLRQCGKIGGMKISKNVPCISHIHFADDTLLFGLATCEEVAHSRLAIRVYETASSQPIHLS</sequence>
<organism evidence="1 2">
    <name type="scientific">Phtheirospermum japonicum</name>
    <dbReference type="NCBI Taxonomy" id="374723"/>
    <lineage>
        <taxon>Eukaryota</taxon>
        <taxon>Viridiplantae</taxon>
        <taxon>Streptophyta</taxon>
        <taxon>Embryophyta</taxon>
        <taxon>Tracheophyta</taxon>
        <taxon>Spermatophyta</taxon>
        <taxon>Magnoliopsida</taxon>
        <taxon>eudicotyledons</taxon>
        <taxon>Gunneridae</taxon>
        <taxon>Pentapetalae</taxon>
        <taxon>asterids</taxon>
        <taxon>lamiids</taxon>
        <taxon>Lamiales</taxon>
        <taxon>Orobanchaceae</taxon>
        <taxon>Orobanchaceae incertae sedis</taxon>
        <taxon>Phtheirospermum</taxon>
    </lineage>
</organism>
<protein>
    <submittedName>
        <fullName evidence="1">Uncharacterized mitochondrial protein atmg01250</fullName>
    </submittedName>
</protein>
<comment type="caution">
    <text evidence="1">The sequence shown here is derived from an EMBL/GenBank/DDBJ whole genome shotgun (WGS) entry which is preliminary data.</text>
</comment>
<keyword evidence="2" id="KW-1185">Reference proteome</keyword>